<proteinExistence type="predicted"/>
<dbReference type="Gene3D" id="3.40.50.300">
    <property type="entry name" value="P-loop containing nucleotide triphosphate hydrolases"/>
    <property type="match status" value="1"/>
</dbReference>
<dbReference type="InterPro" id="IPR010982">
    <property type="entry name" value="Lambda_DNA-bd_dom_sf"/>
</dbReference>
<dbReference type="InterPro" id="IPR027417">
    <property type="entry name" value="P-loop_NTPase"/>
</dbReference>
<name>A0A1C7CK32_ECOLX</name>
<dbReference type="PANTHER" id="PTHR35894:SF5">
    <property type="entry name" value="MU-LIKE PROPHAGE FLUMU DNA TRANSPOSITION PROTEIN B"/>
    <property type="match status" value="1"/>
</dbReference>
<dbReference type="Pfam" id="PF13401">
    <property type="entry name" value="AAA_22"/>
    <property type="match status" value="1"/>
</dbReference>
<protein>
    <submittedName>
        <fullName evidence="3">AAA family ATPase</fullName>
    </submittedName>
</protein>
<evidence type="ECO:0000313" key="2">
    <source>
        <dbReference type="EMBL" id="QMF67733.1"/>
    </source>
</evidence>
<dbReference type="InterPro" id="IPR009084">
    <property type="entry name" value="B_transpositn_C"/>
</dbReference>
<dbReference type="InterPro" id="IPR036733">
    <property type="entry name" value="B_transposit_C_sf"/>
</dbReference>
<dbReference type="InterPro" id="IPR052026">
    <property type="entry name" value="ExeA_AAA_ATPase_DNA-bind"/>
</dbReference>
<dbReference type="Gene3D" id="1.10.260.40">
    <property type="entry name" value="lambda repressor-like DNA-binding domains"/>
    <property type="match status" value="1"/>
</dbReference>
<dbReference type="CDD" id="cd00093">
    <property type="entry name" value="HTH_XRE"/>
    <property type="match status" value="1"/>
</dbReference>
<dbReference type="InterPro" id="IPR003593">
    <property type="entry name" value="AAA+_ATPase"/>
</dbReference>
<feature type="domain" description="AAA+ ATPase" evidence="1">
    <location>
        <begin position="93"/>
        <end position="238"/>
    </location>
</feature>
<dbReference type="GO" id="GO:0006313">
    <property type="term" value="P:DNA transposition"/>
    <property type="evidence" value="ECO:0007669"/>
    <property type="project" value="InterPro"/>
</dbReference>
<gene>
    <name evidence="2" type="ORF">HVY77_12575</name>
    <name evidence="3" type="ORF">HVY77_24020</name>
</gene>
<dbReference type="RefSeq" id="WP_000129606.1">
    <property type="nucleotide sequence ID" value="NZ_BLCD01000435.1"/>
</dbReference>
<reference evidence="3 4" key="1">
    <citation type="submission" date="2020-06" db="EMBL/GenBank/DDBJ databases">
        <title>REHAB project genomes.</title>
        <authorList>
            <person name="Shaw L.P."/>
        </authorList>
    </citation>
    <scope>NUCLEOTIDE SEQUENCE [LARGE SCALE GENOMIC DNA]</scope>
    <source>
        <strain evidence="3 4">RHB30-C10</strain>
    </source>
</reference>
<dbReference type="EMBL" id="CP057293">
    <property type="protein sequence ID" value="QMF69695.1"/>
    <property type="molecule type" value="Genomic_DNA"/>
</dbReference>
<dbReference type="AlphaFoldDB" id="A0A1C7CK32"/>
<evidence type="ECO:0000259" key="1">
    <source>
        <dbReference type="SMART" id="SM00382"/>
    </source>
</evidence>
<dbReference type="PANTHER" id="PTHR35894">
    <property type="entry name" value="GENERAL SECRETION PATHWAY PROTEIN A-RELATED"/>
    <property type="match status" value="1"/>
</dbReference>
<dbReference type="Pfam" id="PF09077">
    <property type="entry name" value="Phage-MuB_C"/>
    <property type="match status" value="1"/>
</dbReference>
<dbReference type="InterPro" id="IPR001387">
    <property type="entry name" value="Cro/C1-type_HTH"/>
</dbReference>
<dbReference type="Gene3D" id="1.10.1180.10">
    <property type="entry name" value="B transposition protein, C-terminal domain"/>
    <property type="match status" value="1"/>
</dbReference>
<evidence type="ECO:0000313" key="3">
    <source>
        <dbReference type="EMBL" id="QMF69695.1"/>
    </source>
</evidence>
<organism evidence="3 4">
    <name type="scientific">Escherichia coli</name>
    <dbReference type="NCBI Taxonomy" id="562"/>
    <lineage>
        <taxon>Bacteria</taxon>
        <taxon>Pseudomonadati</taxon>
        <taxon>Pseudomonadota</taxon>
        <taxon>Gammaproteobacteria</taxon>
        <taxon>Enterobacterales</taxon>
        <taxon>Enterobacteriaceae</taxon>
        <taxon>Escherichia</taxon>
    </lineage>
</organism>
<dbReference type="GO" id="GO:0003677">
    <property type="term" value="F:DNA binding"/>
    <property type="evidence" value="ECO:0007669"/>
    <property type="project" value="InterPro"/>
</dbReference>
<dbReference type="Proteomes" id="UP000512322">
    <property type="component" value="Chromosome"/>
</dbReference>
<dbReference type="SUPFAM" id="SSF47681">
    <property type="entry name" value="C-terminal domain of B transposition protein"/>
    <property type="match status" value="1"/>
</dbReference>
<sequence>MTDIDDVFNTINALINEGDKSQEDIADEAGMSPATLSDLRKGKYRGNVEGMHDKLQEWYRVWQKGQNLSGAPGVVKTQTFCDLHELFKTVRSLGIISVVVGVPGVGKTFAAREYCRKTANAWMVTLAPAHSSVTECLLEIAYALEINNPGRNKGNITRAIRRKLGGGKEISGRVNPLLIIDEADHLSVDGLEQLRAIQDATGVGMVLIGNPKQMADATRRGTDELARLFSRFAMTKQLRKVKKTDVMAVAKAWGVTQEDELDLLMRVAEKPGGLRVLTHTLNHAWLAAKGAGSSLNKSHIKAAFKEAYSNPKLLNWQ</sequence>
<evidence type="ECO:0000313" key="4">
    <source>
        <dbReference type="Proteomes" id="UP000512322"/>
    </source>
</evidence>
<accession>A0A1C7CK32</accession>
<dbReference type="InterPro" id="IPR049945">
    <property type="entry name" value="AAA_22"/>
</dbReference>
<dbReference type="SUPFAM" id="SSF52540">
    <property type="entry name" value="P-loop containing nucleoside triphosphate hydrolases"/>
    <property type="match status" value="1"/>
</dbReference>
<dbReference type="GO" id="GO:0016887">
    <property type="term" value="F:ATP hydrolysis activity"/>
    <property type="evidence" value="ECO:0007669"/>
    <property type="project" value="InterPro"/>
</dbReference>
<dbReference type="EMBL" id="CP057293">
    <property type="protein sequence ID" value="QMF67733.1"/>
    <property type="molecule type" value="Genomic_DNA"/>
</dbReference>
<dbReference type="SMART" id="SM00382">
    <property type="entry name" value="AAA"/>
    <property type="match status" value="1"/>
</dbReference>